<evidence type="ECO:0000256" key="14">
    <source>
        <dbReference type="ARBA" id="ARBA00024861"/>
    </source>
</evidence>
<name>E1R5B1_SEDSS</name>
<evidence type="ECO:0000256" key="1">
    <source>
        <dbReference type="ARBA" id="ARBA00000915"/>
    </source>
</evidence>
<feature type="domain" description="ATP phosphoribosyltransferase catalytic" evidence="16">
    <location>
        <begin position="56"/>
        <end position="208"/>
    </location>
</feature>
<evidence type="ECO:0000256" key="2">
    <source>
        <dbReference type="ARBA" id="ARBA00004496"/>
    </source>
</evidence>
<evidence type="ECO:0000256" key="11">
    <source>
        <dbReference type="ARBA" id="ARBA00022741"/>
    </source>
</evidence>
<evidence type="ECO:0000256" key="6">
    <source>
        <dbReference type="ARBA" id="ARBA00011946"/>
    </source>
</evidence>
<comment type="subunit">
    <text evidence="5">Heteromultimer composed of HisG and HisZ subunits.</text>
</comment>
<dbReference type="AlphaFoldDB" id="E1R5B1"/>
<dbReference type="EC" id="2.4.2.17" evidence="6 15"/>
<dbReference type="STRING" id="573413.Spirs_3141"/>
<evidence type="ECO:0000256" key="7">
    <source>
        <dbReference type="ARBA" id="ARBA00022490"/>
    </source>
</evidence>
<keyword evidence="10 17" id="KW-0808">Transferase</keyword>
<dbReference type="PROSITE" id="PS01316">
    <property type="entry name" value="ATP_P_PHORIBOSYLTR"/>
    <property type="match status" value="1"/>
</dbReference>
<comment type="subcellular location">
    <subcellularLocation>
        <location evidence="2">Cytoplasm</location>
    </subcellularLocation>
</comment>
<keyword evidence="9 17" id="KW-0328">Glycosyltransferase</keyword>
<evidence type="ECO:0000256" key="5">
    <source>
        <dbReference type="ARBA" id="ARBA00011496"/>
    </source>
</evidence>
<evidence type="ECO:0000256" key="12">
    <source>
        <dbReference type="ARBA" id="ARBA00022840"/>
    </source>
</evidence>
<dbReference type="GO" id="GO:0000105">
    <property type="term" value="P:L-histidine biosynthetic process"/>
    <property type="evidence" value="ECO:0007669"/>
    <property type="project" value="UniProtKB-UniRule"/>
</dbReference>
<dbReference type="RefSeq" id="WP_013255698.1">
    <property type="nucleotide sequence ID" value="NC_014364.1"/>
</dbReference>
<comment type="similarity">
    <text evidence="4">Belongs to the ATP phosphoribosyltransferase family. Short subfamily.</text>
</comment>
<sequence length="213" mass="24277">MNEKSQEAPLSLALPKGRLLDEIQERFAERGMAFSFEKRKLVARDESGTLEIFLVKNSDLPTYVNHGIAGLGICGSDVLYESEYRFFRLKTFDFGGTSMCIAGRRDEPFSLDKRGVAVATKFINFTRDYFHQRGIPVQIIKLNGSVELAPVLGLAPYIVDLVETGNTLKANHLEVKKKLEDIHVHLIANPSYYKLHHRKIDHFIQMIEEDNHE</sequence>
<keyword evidence="12" id="KW-0067">ATP-binding</keyword>
<comment type="function">
    <text evidence="14">Catalyzes the condensation of ATP and 5-phosphoribose 1-diphosphate to form N'-(5'-phosphoribosyl)-ATP (PR-ATP). Has a crucial role in the pathway because the rate of histidine biosynthesis seems to be controlled primarily by regulation of HisG enzymatic activity.</text>
</comment>
<dbReference type="InterPro" id="IPR024893">
    <property type="entry name" value="ATP_PRibTrfase_HisG_short"/>
</dbReference>
<comment type="pathway">
    <text evidence="3">Amino-acid biosynthesis; L-histidine biosynthesis; L-histidine from 5-phospho-alpha-D-ribose 1-diphosphate: step 1/9.</text>
</comment>
<dbReference type="InterPro" id="IPR018198">
    <property type="entry name" value="ATP_PRibTrfase_CS"/>
</dbReference>
<evidence type="ECO:0000256" key="13">
    <source>
        <dbReference type="ARBA" id="ARBA00023102"/>
    </source>
</evidence>
<dbReference type="GO" id="GO:0005524">
    <property type="term" value="F:ATP binding"/>
    <property type="evidence" value="ECO:0007669"/>
    <property type="project" value="UniProtKB-KW"/>
</dbReference>
<dbReference type="GO" id="GO:0005737">
    <property type="term" value="C:cytoplasm"/>
    <property type="evidence" value="ECO:0007669"/>
    <property type="project" value="UniProtKB-SubCell"/>
</dbReference>
<dbReference type="OrthoDB" id="9801867at2"/>
<dbReference type="SUPFAM" id="SSF53850">
    <property type="entry name" value="Periplasmic binding protein-like II"/>
    <property type="match status" value="1"/>
</dbReference>
<dbReference type="InterPro" id="IPR013820">
    <property type="entry name" value="ATP_PRibTrfase_cat"/>
</dbReference>
<keyword evidence="18" id="KW-1185">Reference proteome</keyword>
<keyword evidence="7" id="KW-0963">Cytoplasm</keyword>
<evidence type="ECO:0000313" key="17">
    <source>
        <dbReference type="EMBL" id="ADK82239.1"/>
    </source>
</evidence>
<dbReference type="InterPro" id="IPR001348">
    <property type="entry name" value="ATP_PRibTrfase_HisG"/>
</dbReference>
<evidence type="ECO:0000256" key="15">
    <source>
        <dbReference type="NCBIfam" id="TIGR00070"/>
    </source>
</evidence>
<dbReference type="PANTHER" id="PTHR21403">
    <property type="entry name" value="ATP PHOSPHORIBOSYLTRANSFERASE ATP-PRTASE"/>
    <property type="match status" value="1"/>
</dbReference>
<organism evidence="17 18">
    <name type="scientific">Sediminispirochaeta smaragdinae (strain DSM 11293 / JCM 15392 / SEBR 4228)</name>
    <name type="common">Spirochaeta smaragdinae</name>
    <dbReference type="NCBI Taxonomy" id="573413"/>
    <lineage>
        <taxon>Bacteria</taxon>
        <taxon>Pseudomonadati</taxon>
        <taxon>Spirochaetota</taxon>
        <taxon>Spirochaetia</taxon>
        <taxon>Spirochaetales</taxon>
        <taxon>Spirochaetaceae</taxon>
        <taxon>Sediminispirochaeta</taxon>
    </lineage>
</organism>
<evidence type="ECO:0000256" key="4">
    <source>
        <dbReference type="ARBA" id="ARBA00009489"/>
    </source>
</evidence>
<dbReference type="GO" id="GO:0003879">
    <property type="term" value="F:ATP phosphoribosyltransferase activity"/>
    <property type="evidence" value="ECO:0007669"/>
    <property type="project" value="UniProtKB-UniRule"/>
</dbReference>
<dbReference type="UniPathway" id="UPA00031">
    <property type="reaction ID" value="UER00006"/>
</dbReference>
<dbReference type="EMBL" id="CP002116">
    <property type="protein sequence ID" value="ADK82239.1"/>
    <property type="molecule type" value="Genomic_DNA"/>
</dbReference>
<keyword evidence="8" id="KW-0028">Amino-acid biosynthesis</keyword>
<evidence type="ECO:0000256" key="8">
    <source>
        <dbReference type="ARBA" id="ARBA00022605"/>
    </source>
</evidence>
<comment type="catalytic activity">
    <reaction evidence="1">
        <text>1-(5-phospho-beta-D-ribosyl)-ATP + diphosphate = 5-phospho-alpha-D-ribose 1-diphosphate + ATP</text>
        <dbReference type="Rhea" id="RHEA:18473"/>
        <dbReference type="ChEBI" id="CHEBI:30616"/>
        <dbReference type="ChEBI" id="CHEBI:33019"/>
        <dbReference type="ChEBI" id="CHEBI:58017"/>
        <dbReference type="ChEBI" id="CHEBI:73183"/>
        <dbReference type="EC" id="2.4.2.17"/>
    </reaction>
</comment>
<dbReference type="Pfam" id="PF01634">
    <property type="entry name" value="HisG"/>
    <property type="match status" value="1"/>
</dbReference>
<dbReference type="Gene3D" id="3.40.190.10">
    <property type="entry name" value="Periplasmic binding protein-like II"/>
    <property type="match status" value="2"/>
</dbReference>
<proteinExistence type="inferred from homology"/>
<dbReference type="Proteomes" id="UP000002318">
    <property type="component" value="Chromosome"/>
</dbReference>
<dbReference type="HOGENOM" id="CLU_038115_2_0_12"/>
<dbReference type="eggNOG" id="COG0040">
    <property type="taxonomic scope" value="Bacteria"/>
</dbReference>
<gene>
    <name evidence="17" type="ordered locus">Spirs_3141</name>
</gene>
<dbReference type="PANTHER" id="PTHR21403:SF8">
    <property type="entry name" value="ATP PHOSPHORIBOSYLTRANSFERASE"/>
    <property type="match status" value="1"/>
</dbReference>
<dbReference type="NCBIfam" id="TIGR00070">
    <property type="entry name" value="hisG"/>
    <property type="match status" value="1"/>
</dbReference>
<evidence type="ECO:0000256" key="3">
    <source>
        <dbReference type="ARBA" id="ARBA00004667"/>
    </source>
</evidence>
<evidence type="ECO:0000259" key="16">
    <source>
        <dbReference type="Pfam" id="PF01634"/>
    </source>
</evidence>
<evidence type="ECO:0000256" key="10">
    <source>
        <dbReference type="ARBA" id="ARBA00022679"/>
    </source>
</evidence>
<evidence type="ECO:0000313" key="18">
    <source>
        <dbReference type="Proteomes" id="UP000002318"/>
    </source>
</evidence>
<evidence type="ECO:0000256" key="9">
    <source>
        <dbReference type="ARBA" id="ARBA00022676"/>
    </source>
</evidence>
<protein>
    <recommendedName>
        <fullName evidence="6 15">ATP phosphoribosyltransferase</fullName>
        <ecNumber evidence="6 15">2.4.2.17</ecNumber>
    </recommendedName>
</protein>
<keyword evidence="11" id="KW-0547">Nucleotide-binding</keyword>
<keyword evidence="13" id="KW-0368">Histidine biosynthesis</keyword>
<dbReference type="KEGG" id="ssm:Spirs_3141"/>
<accession>E1R5B1</accession>
<dbReference type="CDD" id="cd13595">
    <property type="entry name" value="PBP2_HisGs"/>
    <property type="match status" value="1"/>
</dbReference>
<reference evidence="17 18" key="1">
    <citation type="journal article" date="2010" name="Stand. Genomic Sci.">
        <title>Complete genome sequence of Spirochaeta smaragdinae type strain (SEBR 4228).</title>
        <authorList>
            <person name="Mavromatis K."/>
            <person name="Yasawong M."/>
            <person name="Chertkov O."/>
            <person name="Lapidus A."/>
            <person name="Lucas S."/>
            <person name="Nolan M."/>
            <person name="Del Rio T.G."/>
            <person name="Tice H."/>
            <person name="Cheng J.F."/>
            <person name="Pitluck S."/>
            <person name="Liolios K."/>
            <person name="Ivanova N."/>
            <person name="Tapia R."/>
            <person name="Han C."/>
            <person name="Bruce D."/>
            <person name="Goodwin L."/>
            <person name="Pati A."/>
            <person name="Chen A."/>
            <person name="Palaniappan K."/>
            <person name="Land M."/>
            <person name="Hauser L."/>
            <person name="Chang Y.J."/>
            <person name="Jeffries C.D."/>
            <person name="Detter J.C."/>
            <person name="Rohde M."/>
            <person name="Brambilla E."/>
            <person name="Spring S."/>
            <person name="Goker M."/>
            <person name="Sikorski J."/>
            <person name="Woyke T."/>
            <person name="Bristow J."/>
            <person name="Eisen J.A."/>
            <person name="Markowitz V."/>
            <person name="Hugenholtz P."/>
            <person name="Klenk H.P."/>
            <person name="Kyrpides N.C."/>
        </authorList>
    </citation>
    <scope>NUCLEOTIDE SEQUENCE [LARGE SCALE GENOMIC DNA]</scope>
    <source>
        <strain evidence="18">DSM 11293 / JCM 15392 / SEBR 4228</strain>
    </source>
</reference>